<sequence>MDLIVAAISGGGLIKVIEKQVAKAVGAEIAAFLFDHVFDLIPTTRIINIELNRYIVRGADRKLRFKVYATFRNLDGSFLESVLSQEGLAKY</sequence>
<accession>A0A0C1R416</accession>
<reference evidence="1 2" key="1">
    <citation type="journal article" date="2015" name="Infect. Genet. Evol.">
        <title>Genomic sequences of six botulinum neurotoxin-producing strains representing three clostridial species illustrate the mobility and diversity of botulinum neurotoxin genes.</title>
        <authorList>
            <person name="Smith T.J."/>
            <person name="Hill K.K."/>
            <person name="Xie G."/>
            <person name="Foley B.T."/>
            <person name="Williamson C.H."/>
            <person name="Foster J.T."/>
            <person name="Johnson S.L."/>
            <person name="Chertkov O."/>
            <person name="Teshima H."/>
            <person name="Gibbons H.S."/>
            <person name="Johnsky L.A."/>
            <person name="Karavis M.A."/>
            <person name="Smith L.A."/>
        </authorList>
    </citation>
    <scope>NUCLEOTIDE SEQUENCE [LARGE SCALE GENOMIC DNA]</scope>
    <source>
        <strain evidence="1 2">CDC 2741</strain>
    </source>
</reference>
<comment type="caution">
    <text evidence="1">The sequence shown here is derived from an EMBL/GenBank/DDBJ whole genome shotgun (WGS) entry which is preliminary data.</text>
</comment>
<keyword evidence="2" id="KW-1185">Reference proteome</keyword>
<dbReference type="Proteomes" id="UP000031366">
    <property type="component" value="Unassembled WGS sequence"/>
</dbReference>
<dbReference type="AlphaFoldDB" id="A0A0C1R416"/>
<evidence type="ECO:0000313" key="1">
    <source>
        <dbReference type="EMBL" id="KIE45241.1"/>
    </source>
</evidence>
<dbReference type="EMBL" id="AYSO01000020">
    <property type="protein sequence ID" value="KIE45241.1"/>
    <property type="molecule type" value="Genomic_DNA"/>
</dbReference>
<gene>
    <name evidence="1" type="ORF">U732_117</name>
</gene>
<protein>
    <submittedName>
        <fullName evidence="1">Uncharacterized protein</fullName>
    </submittedName>
</protein>
<dbReference type="RefSeq" id="WP_039635792.1">
    <property type="nucleotide sequence ID" value="NZ_AYSO01000020.1"/>
</dbReference>
<proteinExistence type="predicted"/>
<name>A0A0C1R416_9CLOT</name>
<evidence type="ECO:0000313" key="2">
    <source>
        <dbReference type="Proteomes" id="UP000031366"/>
    </source>
</evidence>
<organism evidence="1 2">
    <name type="scientific">Clostridium argentinense CDC 2741</name>
    <dbReference type="NCBI Taxonomy" id="1418104"/>
    <lineage>
        <taxon>Bacteria</taxon>
        <taxon>Bacillati</taxon>
        <taxon>Bacillota</taxon>
        <taxon>Clostridia</taxon>
        <taxon>Eubacteriales</taxon>
        <taxon>Clostridiaceae</taxon>
        <taxon>Clostridium</taxon>
    </lineage>
</organism>